<reference evidence="1 2" key="1">
    <citation type="journal article" date="2007" name="Nature">
        <title>Evolution of genes and genomes on the Drosophila phylogeny.</title>
        <authorList>
            <consortium name="Drosophila 12 Genomes Consortium"/>
            <person name="Clark A.G."/>
            <person name="Eisen M.B."/>
            <person name="Smith D.R."/>
            <person name="Bergman C.M."/>
            <person name="Oliver B."/>
            <person name="Markow T.A."/>
            <person name="Kaufman T.C."/>
            <person name="Kellis M."/>
            <person name="Gelbart W."/>
            <person name="Iyer V.N."/>
            <person name="Pollard D.A."/>
            <person name="Sackton T.B."/>
            <person name="Larracuente A.M."/>
            <person name="Singh N.D."/>
            <person name="Abad J.P."/>
            <person name="Abt D.N."/>
            <person name="Adryan B."/>
            <person name="Aguade M."/>
            <person name="Akashi H."/>
            <person name="Anderson W.W."/>
            <person name="Aquadro C.F."/>
            <person name="Ardell D.H."/>
            <person name="Arguello R."/>
            <person name="Artieri C.G."/>
            <person name="Barbash D.A."/>
            <person name="Barker D."/>
            <person name="Barsanti P."/>
            <person name="Batterham P."/>
            <person name="Batzoglou S."/>
            <person name="Begun D."/>
            <person name="Bhutkar A."/>
            <person name="Blanco E."/>
            <person name="Bosak S.A."/>
            <person name="Bradley R.K."/>
            <person name="Brand A.D."/>
            <person name="Brent M.R."/>
            <person name="Brooks A.N."/>
            <person name="Brown R.H."/>
            <person name="Butlin R.K."/>
            <person name="Caggese C."/>
            <person name="Calvi B.R."/>
            <person name="Bernardo de Carvalho A."/>
            <person name="Caspi A."/>
            <person name="Castrezana S."/>
            <person name="Celniker S.E."/>
            <person name="Chang J.L."/>
            <person name="Chapple C."/>
            <person name="Chatterji S."/>
            <person name="Chinwalla A."/>
            <person name="Civetta A."/>
            <person name="Clifton S.W."/>
            <person name="Comeron J.M."/>
            <person name="Costello J.C."/>
            <person name="Coyne J.A."/>
            <person name="Daub J."/>
            <person name="David R.G."/>
            <person name="Delcher A.L."/>
            <person name="Delehaunty K."/>
            <person name="Do C.B."/>
            <person name="Ebling H."/>
            <person name="Edwards K."/>
            <person name="Eickbush T."/>
            <person name="Evans J.D."/>
            <person name="Filipski A."/>
            <person name="Findeiss S."/>
            <person name="Freyhult E."/>
            <person name="Fulton L."/>
            <person name="Fulton R."/>
            <person name="Garcia A.C."/>
            <person name="Gardiner A."/>
            <person name="Garfield D.A."/>
            <person name="Garvin B.E."/>
            <person name="Gibson G."/>
            <person name="Gilbert D."/>
            <person name="Gnerre S."/>
            <person name="Godfrey J."/>
            <person name="Good R."/>
            <person name="Gotea V."/>
            <person name="Gravely B."/>
            <person name="Greenberg A.J."/>
            <person name="Griffiths-Jones S."/>
            <person name="Gross S."/>
            <person name="Guigo R."/>
            <person name="Gustafson E.A."/>
            <person name="Haerty W."/>
            <person name="Hahn M.W."/>
            <person name="Halligan D.L."/>
            <person name="Halpern A.L."/>
            <person name="Halter G.M."/>
            <person name="Han M.V."/>
            <person name="Heger A."/>
            <person name="Hillier L."/>
            <person name="Hinrichs A.S."/>
            <person name="Holmes I."/>
            <person name="Hoskins R.A."/>
            <person name="Hubisz M.J."/>
            <person name="Hultmark D."/>
            <person name="Huntley M.A."/>
            <person name="Jaffe D.B."/>
            <person name="Jagadeeshan S."/>
            <person name="Jeck W.R."/>
            <person name="Johnson J."/>
            <person name="Jones C.D."/>
            <person name="Jordan W.C."/>
            <person name="Karpen G.H."/>
            <person name="Kataoka E."/>
            <person name="Keightley P.D."/>
            <person name="Kheradpour P."/>
            <person name="Kirkness E.F."/>
            <person name="Koerich L.B."/>
            <person name="Kristiansen K."/>
            <person name="Kudrna D."/>
            <person name="Kulathinal R.J."/>
            <person name="Kumar S."/>
            <person name="Kwok R."/>
            <person name="Lander E."/>
            <person name="Langley C.H."/>
            <person name="Lapoint R."/>
            <person name="Lazzaro B.P."/>
            <person name="Lee S.J."/>
            <person name="Levesque L."/>
            <person name="Li R."/>
            <person name="Lin C.F."/>
            <person name="Lin M.F."/>
            <person name="Lindblad-Toh K."/>
            <person name="Llopart A."/>
            <person name="Long M."/>
            <person name="Low L."/>
            <person name="Lozovsky E."/>
            <person name="Lu J."/>
            <person name="Luo M."/>
            <person name="Machado C.A."/>
            <person name="Makalowski W."/>
            <person name="Marzo M."/>
            <person name="Matsuda M."/>
            <person name="Matzkin L."/>
            <person name="McAllister B."/>
            <person name="McBride C.S."/>
            <person name="McKernan B."/>
            <person name="McKernan K."/>
            <person name="Mendez-Lago M."/>
            <person name="Minx P."/>
            <person name="Mollenhauer M.U."/>
            <person name="Montooth K."/>
            <person name="Mount S.M."/>
            <person name="Mu X."/>
            <person name="Myers E."/>
            <person name="Negre B."/>
            <person name="Newfeld S."/>
            <person name="Nielsen R."/>
            <person name="Noor M.A."/>
            <person name="O'Grady P."/>
            <person name="Pachter L."/>
            <person name="Papaceit M."/>
            <person name="Parisi M.J."/>
            <person name="Parisi M."/>
            <person name="Parts L."/>
            <person name="Pedersen J.S."/>
            <person name="Pesole G."/>
            <person name="Phillippy A.M."/>
            <person name="Ponting C.P."/>
            <person name="Pop M."/>
            <person name="Porcelli D."/>
            <person name="Powell J.R."/>
            <person name="Prohaska S."/>
            <person name="Pruitt K."/>
            <person name="Puig M."/>
            <person name="Quesneville H."/>
            <person name="Ram K.R."/>
            <person name="Rand D."/>
            <person name="Rasmussen M.D."/>
            <person name="Reed L.K."/>
            <person name="Reenan R."/>
            <person name="Reily A."/>
            <person name="Remington K.A."/>
            <person name="Rieger T.T."/>
            <person name="Ritchie M.G."/>
            <person name="Robin C."/>
            <person name="Rogers Y.H."/>
            <person name="Rohde C."/>
            <person name="Rozas J."/>
            <person name="Rubenfield M.J."/>
            <person name="Ruiz A."/>
            <person name="Russo S."/>
            <person name="Salzberg S.L."/>
            <person name="Sanchez-Gracia A."/>
            <person name="Saranga D.J."/>
            <person name="Sato H."/>
            <person name="Schaeffer S.W."/>
            <person name="Schatz M.C."/>
            <person name="Schlenke T."/>
            <person name="Schwartz R."/>
            <person name="Segarra C."/>
            <person name="Singh R.S."/>
            <person name="Sirot L."/>
            <person name="Sirota M."/>
            <person name="Sisneros N.B."/>
            <person name="Smith C.D."/>
            <person name="Smith T.F."/>
            <person name="Spieth J."/>
            <person name="Stage D.E."/>
            <person name="Stark A."/>
            <person name="Stephan W."/>
            <person name="Strausberg R.L."/>
            <person name="Strempel S."/>
            <person name="Sturgill D."/>
            <person name="Sutton G."/>
            <person name="Sutton G.G."/>
            <person name="Tao W."/>
            <person name="Teichmann S."/>
            <person name="Tobari Y.N."/>
            <person name="Tomimura Y."/>
            <person name="Tsolas J.M."/>
            <person name="Valente V.L."/>
            <person name="Venter E."/>
            <person name="Venter J.C."/>
            <person name="Vicario S."/>
            <person name="Vieira F.G."/>
            <person name="Vilella A.J."/>
            <person name="Villasante A."/>
            <person name="Walenz B."/>
            <person name="Wang J."/>
            <person name="Wasserman M."/>
            <person name="Watts T."/>
            <person name="Wilson D."/>
            <person name="Wilson R.K."/>
            <person name="Wing R.A."/>
            <person name="Wolfner M.F."/>
            <person name="Wong A."/>
            <person name="Wong G.K."/>
            <person name="Wu C.I."/>
            <person name="Wu G."/>
            <person name="Yamamoto D."/>
            <person name="Yang H.P."/>
            <person name="Yang S.P."/>
            <person name="Yorke J.A."/>
            <person name="Yoshida K."/>
            <person name="Zdobnov E."/>
            <person name="Zhang P."/>
            <person name="Zhang Y."/>
            <person name="Zimin A.V."/>
            <person name="Baldwin J."/>
            <person name="Abdouelleil A."/>
            <person name="Abdulkadir J."/>
            <person name="Abebe A."/>
            <person name="Abera B."/>
            <person name="Abreu J."/>
            <person name="Acer S.C."/>
            <person name="Aftuck L."/>
            <person name="Alexander A."/>
            <person name="An P."/>
            <person name="Anderson E."/>
            <person name="Anderson S."/>
            <person name="Arachi H."/>
            <person name="Azer M."/>
            <person name="Bachantsang P."/>
            <person name="Barry A."/>
            <person name="Bayul T."/>
            <person name="Berlin A."/>
            <person name="Bessette D."/>
            <person name="Bloom T."/>
            <person name="Blye J."/>
            <person name="Boguslavskiy L."/>
            <person name="Bonnet C."/>
            <person name="Boukhgalter B."/>
            <person name="Bourzgui I."/>
            <person name="Brown A."/>
            <person name="Cahill P."/>
            <person name="Channer S."/>
            <person name="Cheshatsang Y."/>
            <person name="Chuda L."/>
            <person name="Citroen M."/>
            <person name="Collymore A."/>
            <person name="Cooke P."/>
            <person name="Costello M."/>
            <person name="D'Aco K."/>
            <person name="Daza R."/>
            <person name="De Haan G."/>
            <person name="DeGray S."/>
            <person name="DeMaso C."/>
            <person name="Dhargay N."/>
            <person name="Dooley K."/>
            <person name="Dooley E."/>
            <person name="Doricent M."/>
            <person name="Dorje P."/>
            <person name="Dorjee K."/>
            <person name="Dupes A."/>
            <person name="Elong R."/>
            <person name="Falk J."/>
            <person name="Farina A."/>
            <person name="Faro S."/>
            <person name="Ferguson D."/>
            <person name="Fisher S."/>
            <person name="Foley C.D."/>
            <person name="Franke A."/>
            <person name="Friedrich D."/>
            <person name="Gadbois L."/>
            <person name="Gearin G."/>
            <person name="Gearin C.R."/>
            <person name="Giannoukos G."/>
            <person name="Goode T."/>
            <person name="Graham J."/>
            <person name="Grandbois E."/>
            <person name="Grewal S."/>
            <person name="Gyaltsen K."/>
            <person name="Hafez N."/>
            <person name="Hagos B."/>
            <person name="Hall J."/>
            <person name="Henson C."/>
            <person name="Hollinger A."/>
            <person name="Honan T."/>
            <person name="Huard M.D."/>
            <person name="Hughes L."/>
            <person name="Hurhula B."/>
            <person name="Husby M.E."/>
            <person name="Kamat A."/>
            <person name="Kanga B."/>
            <person name="Kashin S."/>
            <person name="Khazanovich D."/>
            <person name="Kisner P."/>
            <person name="Lance K."/>
            <person name="Lara M."/>
            <person name="Lee W."/>
            <person name="Lennon N."/>
            <person name="Letendre F."/>
            <person name="LeVine R."/>
            <person name="Lipovsky A."/>
            <person name="Liu X."/>
            <person name="Liu J."/>
            <person name="Liu S."/>
            <person name="Lokyitsang T."/>
            <person name="Lokyitsang Y."/>
            <person name="Lubonja R."/>
            <person name="Lui A."/>
            <person name="MacDonald P."/>
            <person name="Magnisalis V."/>
            <person name="Maru K."/>
            <person name="Matthews C."/>
            <person name="McCusker W."/>
            <person name="McDonough S."/>
            <person name="Mehta T."/>
            <person name="Meldrim J."/>
            <person name="Meneus L."/>
            <person name="Mihai O."/>
            <person name="Mihalev A."/>
            <person name="Mihova T."/>
            <person name="Mittelman R."/>
            <person name="Mlenga V."/>
            <person name="Montmayeur A."/>
            <person name="Mulrain L."/>
            <person name="Navidi A."/>
            <person name="Naylor J."/>
            <person name="Negash T."/>
            <person name="Nguyen T."/>
            <person name="Nguyen N."/>
            <person name="Nicol R."/>
            <person name="Norbu C."/>
            <person name="Norbu N."/>
            <person name="Novod N."/>
            <person name="O'Neill B."/>
            <person name="Osman S."/>
            <person name="Markiewicz E."/>
            <person name="Oyono O.L."/>
            <person name="Patti C."/>
            <person name="Phunkhang P."/>
            <person name="Pierre F."/>
            <person name="Priest M."/>
            <person name="Raghuraman S."/>
            <person name="Rege F."/>
            <person name="Reyes R."/>
            <person name="Rise C."/>
            <person name="Rogov P."/>
            <person name="Ross K."/>
            <person name="Ryan E."/>
            <person name="Settipalli S."/>
            <person name="Shea T."/>
            <person name="Sherpa N."/>
            <person name="Shi L."/>
            <person name="Shih D."/>
            <person name="Sparrow T."/>
            <person name="Spaulding J."/>
            <person name="Stalker J."/>
            <person name="Stange-Thomann N."/>
            <person name="Stavropoulos S."/>
            <person name="Stone C."/>
            <person name="Strader C."/>
            <person name="Tesfaye S."/>
            <person name="Thomson T."/>
            <person name="Thoulutsang Y."/>
            <person name="Thoulutsang D."/>
            <person name="Topham K."/>
            <person name="Topping I."/>
            <person name="Tsamla T."/>
            <person name="Vassiliev H."/>
            <person name="Vo A."/>
            <person name="Wangchuk T."/>
            <person name="Wangdi T."/>
            <person name="Weiand M."/>
            <person name="Wilkinson J."/>
            <person name="Wilson A."/>
            <person name="Yadav S."/>
            <person name="Young G."/>
            <person name="Yu Q."/>
            <person name="Zembek L."/>
            <person name="Zhong D."/>
            <person name="Zimmer A."/>
            <person name="Zwirko Z."/>
            <person name="Jaffe D.B."/>
            <person name="Alvarez P."/>
            <person name="Brockman W."/>
            <person name="Butler J."/>
            <person name="Chin C."/>
            <person name="Gnerre S."/>
            <person name="Grabherr M."/>
            <person name="Kleber M."/>
            <person name="Mauceli E."/>
            <person name="MacCallum I."/>
        </authorList>
    </citation>
    <scope>NUCLEOTIDE SEQUENCE [LARGE SCALE GENOMIC DNA]</scope>
    <source>
        <strain evidence="2">Rob3c / Tucson 14021-0248.25</strain>
    </source>
</reference>
<name>B4I1K0_DROSE</name>
<keyword evidence="2" id="KW-1185">Reference proteome</keyword>
<evidence type="ECO:0000313" key="1">
    <source>
        <dbReference type="EMBL" id="EDW54407.1"/>
    </source>
</evidence>
<dbReference type="OMA" id="EIHINLR"/>
<dbReference type="AlphaFoldDB" id="B4I1K0"/>
<dbReference type="Proteomes" id="UP000001292">
    <property type="component" value="Unassembled WGS sequence"/>
</dbReference>
<accession>B4I1K0</accession>
<organism evidence="2">
    <name type="scientific">Drosophila sechellia</name>
    <name type="common">Fruit fly</name>
    <dbReference type="NCBI Taxonomy" id="7238"/>
    <lineage>
        <taxon>Eukaryota</taxon>
        <taxon>Metazoa</taxon>
        <taxon>Ecdysozoa</taxon>
        <taxon>Arthropoda</taxon>
        <taxon>Hexapoda</taxon>
        <taxon>Insecta</taxon>
        <taxon>Pterygota</taxon>
        <taxon>Neoptera</taxon>
        <taxon>Endopterygota</taxon>
        <taxon>Diptera</taxon>
        <taxon>Brachycera</taxon>
        <taxon>Muscomorpha</taxon>
        <taxon>Ephydroidea</taxon>
        <taxon>Drosophilidae</taxon>
        <taxon>Drosophila</taxon>
        <taxon>Sophophora</taxon>
    </lineage>
</organism>
<protein>
    <submittedName>
        <fullName evidence="1">GM18000</fullName>
    </submittedName>
</protein>
<dbReference type="HOGENOM" id="CLU_2870001_0_0_1"/>
<evidence type="ECO:0000313" key="2">
    <source>
        <dbReference type="Proteomes" id="UP000001292"/>
    </source>
</evidence>
<proteinExistence type="predicted"/>
<dbReference type="EMBL" id="CH480820">
    <property type="protein sequence ID" value="EDW54407.1"/>
    <property type="molecule type" value="Genomic_DNA"/>
</dbReference>
<sequence>MEIHINLRANKINKRGVFGDSPAVEITTGEWKWQELELETDATGRGSDRGFLPFIQAHKRQEQE</sequence>
<gene>
    <name evidence="1" type="primary">Dsec\GM18000</name>
    <name evidence="1" type="ORF">Dsec_GM18000</name>
</gene>